<proteinExistence type="predicted"/>
<dbReference type="Proteomes" id="UP000265618">
    <property type="component" value="Unassembled WGS sequence"/>
</dbReference>
<name>A0A9K3CNT9_9EUKA</name>
<dbReference type="EMBL" id="BDIP01000071">
    <property type="protein sequence ID" value="GIQ79881.1"/>
    <property type="molecule type" value="Genomic_DNA"/>
</dbReference>
<comment type="caution">
    <text evidence="1">The sequence shown here is derived from an EMBL/GenBank/DDBJ whole genome shotgun (WGS) entry which is preliminary data.</text>
</comment>
<organism evidence="1 2">
    <name type="scientific">Kipferlia bialata</name>
    <dbReference type="NCBI Taxonomy" id="797122"/>
    <lineage>
        <taxon>Eukaryota</taxon>
        <taxon>Metamonada</taxon>
        <taxon>Carpediemonas-like organisms</taxon>
        <taxon>Kipferlia</taxon>
    </lineage>
</organism>
<reference evidence="1 2" key="1">
    <citation type="journal article" date="2018" name="PLoS ONE">
        <title>The draft genome of Kipferlia bialata reveals reductive genome evolution in fornicate parasites.</title>
        <authorList>
            <person name="Tanifuji G."/>
            <person name="Takabayashi S."/>
            <person name="Kume K."/>
            <person name="Takagi M."/>
            <person name="Nakayama T."/>
            <person name="Kamikawa R."/>
            <person name="Inagaki Y."/>
            <person name="Hashimoto T."/>
        </authorList>
    </citation>
    <scope>NUCLEOTIDE SEQUENCE [LARGE SCALE GENOMIC DNA]</scope>
    <source>
        <strain evidence="1">NY0173</strain>
    </source>
</reference>
<accession>A0A9K3CNT9</accession>
<keyword evidence="2" id="KW-1185">Reference proteome</keyword>
<evidence type="ECO:0000313" key="2">
    <source>
        <dbReference type="Proteomes" id="UP000265618"/>
    </source>
</evidence>
<evidence type="ECO:0000313" key="1">
    <source>
        <dbReference type="EMBL" id="GIQ79881.1"/>
    </source>
</evidence>
<gene>
    <name evidence="1" type="ORF">KIPB_000585</name>
</gene>
<dbReference type="AlphaFoldDB" id="A0A9K3CNT9"/>
<protein>
    <submittedName>
        <fullName evidence="1">Uncharacterized protein</fullName>
    </submittedName>
</protein>
<sequence length="452" mass="47201">MGYISCDSGWPSAPGTWDDQGVIFMSQADMHLGGRGASAFGNRFLLLNGDSTDSCLLMRQSSGVWSLDASYENVQDAVLSGHSMFLTHTDQAILTWHRFDSGSGSTFLESSINFGQAGCSIESVSEARVLISCPNGDLIYLVTIGLADDGTMSLVSGSTAVPATGGAALVGDQVFAADISDDHFGYESGGVSTYDASANLVATGTSIHKPQPNGAGTFGVSIHTSDGYVHIRSAGVDAGRGVALYGSRLIPVAMDRASLTARPGQYISHDTGELYASDGREVYGVFELYTVVDGVYSEVAEWDHATGYYTLSFTAPCTPGTYTLSVLATDCADISLDLSLTVAGDPAPHPSLTTVAHGASDISDVFVFLGGVCQGATYAAESVSVQWDTDTTVVASYDAMAGVYTSSETTPAGYGSHSLSVSLAVDGSQTHEQWQNLPSIGWVQQEVVKAFC</sequence>